<protein>
    <submittedName>
        <fullName evidence="8 9">Uncharacterized protein</fullName>
    </submittedName>
</protein>
<dbReference type="InterPro" id="IPR052192">
    <property type="entry name" value="Insect_Ionotropic_Sensory_Rcpt"/>
</dbReference>
<dbReference type="HOGENOM" id="CLU_1760581_0_0_1"/>
<accession>B0XHA5</accession>
<gene>
    <name evidence="9" type="primary">6052824</name>
    <name evidence="8" type="ORF">CpipJ_CPIJ018714</name>
</gene>
<dbReference type="OMA" id="FAYHIDS"/>
<keyword evidence="10" id="KW-1185">Reference proteome</keyword>
<name>B0XHA5_CULQU</name>
<keyword evidence="6" id="KW-0675">Receptor</keyword>
<dbReference type="EMBL" id="DS233123">
    <property type="protein sequence ID" value="EDS28271.1"/>
    <property type="molecule type" value="Genomic_DNA"/>
</dbReference>
<keyword evidence="7" id="KW-0325">Glycoprotein</keyword>
<reference evidence="8" key="1">
    <citation type="submission" date="2007-03" db="EMBL/GenBank/DDBJ databases">
        <title>Annotation of Culex pipiens quinquefasciatus.</title>
        <authorList>
            <consortium name="The Broad Institute Genome Sequencing Platform"/>
            <person name="Atkinson P.W."/>
            <person name="Hemingway J."/>
            <person name="Christensen B.M."/>
            <person name="Higgs S."/>
            <person name="Kodira C."/>
            <person name="Hannick L."/>
            <person name="Megy K."/>
            <person name="O'Leary S."/>
            <person name="Pearson M."/>
            <person name="Haas B.J."/>
            <person name="Mauceli E."/>
            <person name="Wortman J.R."/>
            <person name="Lee N.H."/>
            <person name="Guigo R."/>
            <person name="Stanke M."/>
            <person name="Alvarado L."/>
            <person name="Amedeo P."/>
            <person name="Antoine C.H."/>
            <person name="Arensburger P."/>
            <person name="Bidwell S.L."/>
            <person name="Crawford M."/>
            <person name="Camaro F."/>
            <person name="Devon K."/>
            <person name="Engels R."/>
            <person name="Hammond M."/>
            <person name="Howarth C."/>
            <person name="Koehrsen M."/>
            <person name="Lawson D."/>
            <person name="Montgomery P."/>
            <person name="Nene V."/>
            <person name="Nusbaum C."/>
            <person name="Puiu D."/>
            <person name="Romero-Severson J."/>
            <person name="Severson D.W."/>
            <person name="Shumway M."/>
            <person name="Sisk P."/>
            <person name="Stolte C."/>
            <person name="Zeng Q."/>
            <person name="Eisenstadt E."/>
            <person name="Fraser-Liggett C."/>
            <person name="Strausberg R."/>
            <person name="Galagan J."/>
            <person name="Birren B."/>
            <person name="Collins F.H."/>
        </authorList>
    </citation>
    <scope>NUCLEOTIDE SEQUENCE [LARGE SCALE GENOMIC DNA]</scope>
    <source>
        <strain evidence="8">JHB</strain>
    </source>
</reference>
<evidence type="ECO:0000256" key="5">
    <source>
        <dbReference type="ARBA" id="ARBA00023136"/>
    </source>
</evidence>
<evidence type="ECO:0000313" key="9">
    <source>
        <dbReference type="EnsemblMetazoa" id="CPIJ018714-PA"/>
    </source>
</evidence>
<dbReference type="GO" id="GO:0005886">
    <property type="term" value="C:plasma membrane"/>
    <property type="evidence" value="ECO:0007669"/>
    <property type="project" value="UniProtKB-SubCell"/>
</dbReference>
<keyword evidence="3" id="KW-0812">Transmembrane</keyword>
<keyword evidence="4" id="KW-1133">Transmembrane helix</keyword>
<evidence type="ECO:0000256" key="6">
    <source>
        <dbReference type="ARBA" id="ARBA00023170"/>
    </source>
</evidence>
<evidence type="ECO:0000256" key="3">
    <source>
        <dbReference type="ARBA" id="ARBA00022692"/>
    </source>
</evidence>
<dbReference type="eggNOG" id="KOG1052">
    <property type="taxonomic scope" value="Eukaryota"/>
</dbReference>
<proteinExistence type="predicted"/>
<dbReference type="AlphaFoldDB" id="B0XHA5"/>
<dbReference type="Proteomes" id="UP000002320">
    <property type="component" value="Unassembled WGS sequence"/>
</dbReference>
<dbReference type="OrthoDB" id="7740483at2759"/>
<evidence type="ECO:0000256" key="1">
    <source>
        <dbReference type="ARBA" id="ARBA00004651"/>
    </source>
</evidence>
<evidence type="ECO:0000313" key="10">
    <source>
        <dbReference type="Proteomes" id="UP000002320"/>
    </source>
</evidence>
<sequence length="148" mass="16918">MSVILYNYYTSTVVSGLLSSPGKGPQTIREVIDSPLTLAFLDIGYHRVLFRESKSPLIRELYEKKVLPPRRNNSIPVFISIRSVVPFLQKGGYAFHCELTEAFQEIADQFDANEICELRAVDGLFNDLKLLSFMLPKQSMYTEMFKIT</sequence>
<evidence type="ECO:0000256" key="7">
    <source>
        <dbReference type="ARBA" id="ARBA00023180"/>
    </source>
</evidence>
<dbReference type="VEuPathDB" id="VectorBase:CPIJ018714"/>
<dbReference type="KEGG" id="cqu:CpipJ_CPIJ018714"/>
<keyword evidence="2" id="KW-1003">Cell membrane</keyword>
<keyword evidence="5" id="KW-0472">Membrane</keyword>
<comment type="subcellular location">
    <subcellularLocation>
        <location evidence="1">Cell membrane</location>
        <topology evidence="1">Multi-pass membrane protein</topology>
    </subcellularLocation>
</comment>
<evidence type="ECO:0000256" key="4">
    <source>
        <dbReference type="ARBA" id="ARBA00022989"/>
    </source>
</evidence>
<evidence type="ECO:0000256" key="2">
    <source>
        <dbReference type="ARBA" id="ARBA00022475"/>
    </source>
</evidence>
<dbReference type="InParanoid" id="B0XHA5"/>
<organism>
    <name type="scientific">Culex quinquefasciatus</name>
    <name type="common">Southern house mosquito</name>
    <name type="synonym">Culex pungens</name>
    <dbReference type="NCBI Taxonomy" id="7176"/>
    <lineage>
        <taxon>Eukaryota</taxon>
        <taxon>Metazoa</taxon>
        <taxon>Ecdysozoa</taxon>
        <taxon>Arthropoda</taxon>
        <taxon>Hexapoda</taxon>
        <taxon>Insecta</taxon>
        <taxon>Pterygota</taxon>
        <taxon>Neoptera</taxon>
        <taxon>Endopterygota</taxon>
        <taxon>Diptera</taxon>
        <taxon>Nematocera</taxon>
        <taxon>Culicoidea</taxon>
        <taxon>Culicidae</taxon>
        <taxon>Culicinae</taxon>
        <taxon>Culicini</taxon>
        <taxon>Culex</taxon>
        <taxon>Culex</taxon>
    </lineage>
</organism>
<dbReference type="VEuPathDB" id="VectorBase:CQUJHB005533"/>
<dbReference type="EnsemblMetazoa" id="CPIJ018714-RA">
    <property type="protein sequence ID" value="CPIJ018714-PA"/>
    <property type="gene ID" value="CPIJ018714"/>
</dbReference>
<evidence type="ECO:0000313" key="8">
    <source>
        <dbReference type="EMBL" id="EDS28271.1"/>
    </source>
</evidence>
<dbReference type="PANTHER" id="PTHR42643:SF37">
    <property type="entry name" value="IONOTROPIC RECEPTOR 11A-RELATED"/>
    <property type="match status" value="1"/>
</dbReference>
<reference evidence="9" key="2">
    <citation type="submission" date="2021-02" db="UniProtKB">
        <authorList>
            <consortium name="EnsemblMetazoa"/>
        </authorList>
    </citation>
    <scope>IDENTIFICATION</scope>
    <source>
        <strain evidence="9">JHB</strain>
    </source>
</reference>
<dbReference type="PANTHER" id="PTHR42643">
    <property type="entry name" value="IONOTROPIC RECEPTOR 20A-RELATED"/>
    <property type="match status" value="1"/>
</dbReference>